<keyword evidence="5" id="KW-0472">Membrane</keyword>
<dbReference type="PROSITE" id="PS50202">
    <property type="entry name" value="MSP"/>
    <property type="match status" value="1"/>
</dbReference>
<dbReference type="GO" id="GO:0090158">
    <property type="term" value="P:endoplasmic reticulum membrane organization"/>
    <property type="evidence" value="ECO:0007669"/>
    <property type="project" value="TreeGrafter"/>
</dbReference>
<proteinExistence type="inferred from homology"/>
<keyword evidence="8" id="KW-1185">Reference proteome</keyword>
<evidence type="ECO:0000313" key="8">
    <source>
        <dbReference type="Proteomes" id="UP000095767"/>
    </source>
</evidence>
<dbReference type="PANTHER" id="PTHR10809:SF6">
    <property type="entry name" value="AT11025P-RELATED"/>
    <property type="match status" value="1"/>
</dbReference>
<dbReference type="Pfam" id="PF00635">
    <property type="entry name" value="Motile_Sperm"/>
    <property type="match status" value="1"/>
</dbReference>
<comment type="similarity">
    <text evidence="2">Belongs to the VAMP-associated protein (VAP) (TC 9.B.17) family.</text>
</comment>
<dbReference type="InterPro" id="IPR013783">
    <property type="entry name" value="Ig-like_fold"/>
</dbReference>
<dbReference type="AlphaFoldDB" id="A0A1E5VZG3"/>
<gene>
    <name evidence="7" type="ORF">BAE44_0008506</name>
</gene>
<comment type="caution">
    <text evidence="7">The sequence shown here is derived from an EMBL/GenBank/DDBJ whole genome shotgun (WGS) entry which is preliminary data.</text>
</comment>
<dbReference type="InterPro" id="IPR000535">
    <property type="entry name" value="MSP_dom"/>
</dbReference>
<dbReference type="STRING" id="888268.A0A1E5VZG3"/>
<keyword evidence="4" id="KW-1133">Transmembrane helix</keyword>
<dbReference type="SUPFAM" id="SSF49354">
    <property type="entry name" value="PapD-like"/>
    <property type="match status" value="1"/>
</dbReference>
<keyword evidence="3" id="KW-0812">Transmembrane</keyword>
<name>A0A1E5VZG3_9POAL</name>
<dbReference type="GO" id="GO:0061817">
    <property type="term" value="P:endoplasmic reticulum-plasma membrane tethering"/>
    <property type="evidence" value="ECO:0007669"/>
    <property type="project" value="TreeGrafter"/>
</dbReference>
<evidence type="ECO:0000313" key="7">
    <source>
        <dbReference type="EMBL" id="OEL30475.1"/>
    </source>
</evidence>
<reference evidence="7 8" key="1">
    <citation type="submission" date="2016-09" db="EMBL/GenBank/DDBJ databases">
        <title>The draft genome of Dichanthelium oligosanthes: A C3 panicoid grass species.</title>
        <authorList>
            <person name="Studer A.J."/>
            <person name="Schnable J.C."/>
            <person name="Brutnell T.P."/>
        </authorList>
    </citation>
    <scope>NUCLEOTIDE SEQUENCE [LARGE SCALE GENOMIC DNA]</scope>
    <source>
        <strain evidence="8">cv. Kellogg 1175</strain>
        <tissue evidence="7">Leaf</tissue>
    </source>
</reference>
<feature type="non-terminal residue" evidence="7">
    <location>
        <position position="1"/>
    </location>
</feature>
<evidence type="ECO:0000256" key="5">
    <source>
        <dbReference type="ARBA" id="ARBA00023136"/>
    </source>
</evidence>
<evidence type="ECO:0000256" key="3">
    <source>
        <dbReference type="ARBA" id="ARBA00022692"/>
    </source>
</evidence>
<protein>
    <submittedName>
        <fullName evidence="7">Vesicle-associated protein 1-2</fullName>
    </submittedName>
</protein>
<dbReference type="Gene3D" id="2.60.40.10">
    <property type="entry name" value="Immunoglobulins"/>
    <property type="match status" value="1"/>
</dbReference>
<comment type="subcellular location">
    <subcellularLocation>
        <location evidence="1">Membrane</location>
        <topology evidence="1">Single-pass type IV membrane protein</topology>
    </subcellularLocation>
</comment>
<dbReference type="InterPro" id="IPR016763">
    <property type="entry name" value="VAP"/>
</dbReference>
<dbReference type="GO" id="GO:0005886">
    <property type="term" value="C:plasma membrane"/>
    <property type="evidence" value="ECO:0007669"/>
    <property type="project" value="TreeGrafter"/>
</dbReference>
<dbReference type="EMBL" id="LWDX02025560">
    <property type="protein sequence ID" value="OEL30475.1"/>
    <property type="molecule type" value="Genomic_DNA"/>
</dbReference>
<organism evidence="7 8">
    <name type="scientific">Dichanthelium oligosanthes</name>
    <dbReference type="NCBI Taxonomy" id="888268"/>
    <lineage>
        <taxon>Eukaryota</taxon>
        <taxon>Viridiplantae</taxon>
        <taxon>Streptophyta</taxon>
        <taxon>Embryophyta</taxon>
        <taxon>Tracheophyta</taxon>
        <taxon>Spermatophyta</taxon>
        <taxon>Magnoliopsida</taxon>
        <taxon>Liliopsida</taxon>
        <taxon>Poales</taxon>
        <taxon>Poaceae</taxon>
        <taxon>PACMAD clade</taxon>
        <taxon>Panicoideae</taxon>
        <taxon>Panicodae</taxon>
        <taxon>Paniceae</taxon>
        <taxon>Dichantheliinae</taxon>
        <taxon>Dichanthelium</taxon>
    </lineage>
</organism>
<dbReference type="InterPro" id="IPR008962">
    <property type="entry name" value="PapD-like_sf"/>
</dbReference>
<feature type="domain" description="MSP" evidence="6">
    <location>
        <begin position="1"/>
        <end position="112"/>
    </location>
</feature>
<dbReference type="Proteomes" id="UP000095767">
    <property type="component" value="Unassembled WGS sequence"/>
</dbReference>
<evidence type="ECO:0000256" key="2">
    <source>
        <dbReference type="ARBA" id="ARBA00008932"/>
    </source>
</evidence>
<accession>A0A1E5VZG3</accession>
<dbReference type="PANTHER" id="PTHR10809">
    <property type="entry name" value="VESICLE-ASSOCIATED MEMBRANE PROTEIN-ASSOCIATED PROTEIN"/>
    <property type="match status" value="1"/>
</dbReference>
<sequence>LRFPFELNKEISCVLQLMNKSDDFIAFSAKTNKSKYYTRPDNGIMSPWSMRYIVATMRAQEGAPSDMQCNDMFILQNTSVREGLADIDINEQLFAERAPKVVDEMKLPIVYVPLAQHH</sequence>
<evidence type="ECO:0000256" key="1">
    <source>
        <dbReference type="ARBA" id="ARBA00004211"/>
    </source>
</evidence>
<dbReference type="GO" id="GO:0005789">
    <property type="term" value="C:endoplasmic reticulum membrane"/>
    <property type="evidence" value="ECO:0007669"/>
    <property type="project" value="InterPro"/>
</dbReference>
<evidence type="ECO:0000259" key="6">
    <source>
        <dbReference type="PROSITE" id="PS50202"/>
    </source>
</evidence>
<dbReference type="OrthoDB" id="692927at2759"/>
<evidence type="ECO:0000256" key="4">
    <source>
        <dbReference type="ARBA" id="ARBA00022989"/>
    </source>
</evidence>